<dbReference type="PANTHER" id="PTHR11552">
    <property type="entry name" value="GLUCOSE-METHANOL-CHOLINE GMC OXIDOREDUCTASE"/>
    <property type="match status" value="1"/>
</dbReference>
<dbReference type="RefSeq" id="WP_096453478.1">
    <property type="nucleotide sequence ID" value="NZ_AP017369.1"/>
</dbReference>
<sequence length="539" mass="58410">MAHDYIIVGTGAAGSVLADRLSESGEHSILVLEAGGSDWNPMHRVPKGWVFTMQNDTYVRKYYPEPFGDGTTEQWPRGVVDGGSTTVNGLGWNTGESPAYDWESLGNEGWNWPAFRNALDQIENRSSGLGSLSKKKGKMNVETVSTKDELGDAFIAALASQGAQVVEDANLAEGDRASYASTNTKLGTRWSAAEAFLNPAVKRKNVTKINHANVIRVVFSGTTAIGVEADVNGELKTFLADREVLICAGSLESPMILERSGIGRRDVLDAAGVEVLVESPKVGENLSEHRGISMLYSLNEGLGFNHEINSPLKQLIAGAKYLFTRKGVISSGSFDAIAMVKLNPESKGVDTQLFATAISYDEKMQPRKEAGGLIGGYPMYPTSRGSIHITGPRAADKPRIITGYYETNYDKEMIVKTTHKMREILNSPEMQSLGAKEFYPGEAVQTDEEIVHHSLNFGPFGYHTLGTCAIGPDEDDVVDNRLRVRGVDSLRVVDASIFPHQPSGNNNGPTSAAAWIAADKILEDSLLFKQKEVAIRPVG</sequence>
<evidence type="ECO:0000256" key="5">
    <source>
        <dbReference type="PIRSR" id="PIRSR000137-2"/>
    </source>
</evidence>
<evidence type="ECO:0000313" key="7">
    <source>
        <dbReference type="EMBL" id="BAU94416.1"/>
    </source>
</evidence>
<name>A0A160PMB4_9CORY</name>
<dbReference type="InterPro" id="IPR012132">
    <property type="entry name" value="GMC_OxRdtase"/>
</dbReference>
<dbReference type="InterPro" id="IPR000172">
    <property type="entry name" value="GMC_OxRdtase_N"/>
</dbReference>
<dbReference type="Gene3D" id="3.30.560.10">
    <property type="entry name" value="Glucose Oxidase, domain 3"/>
    <property type="match status" value="1"/>
</dbReference>
<proteinExistence type="inferred from homology"/>
<protein>
    <submittedName>
        <fullName evidence="7">Glucose-methanol-choline oxidoreductase</fullName>
    </submittedName>
</protein>
<dbReference type="SUPFAM" id="SSF51905">
    <property type="entry name" value="FAD/NAD(P)-binding domain"/>
    <property type="match status" value="1"/>
</dbReference>
<comment type="similarity">
    <text evidence="2">Belongs to the GMC oxidoreductase family.</text>
</comment>
<evidence type="ECO:0000313" key="8">
    <source>
        <dbReference type="Proteomes" id="UP000218244"/>
    </source>
</evidence>
<dbReference type="Pfam" id="PF00732">
    <property type="entry name" value="GMC_oxred_N"/>
    <property type="match status" value="1"/>
</dbReference>
<evidence type="ECO:0000256" key="2">
    <source>
        <dbReference type="ARBA" id="ARBA00010790"/>
    </source>
</evidence>
<dbReference type="PIRSF" id="PIRSF000137">
    <property type="entry name" value="Alcohol_oxidase"/>
    <property type="match status" value="1"/>
</dbReference>
<dbReference type="GO" id="GO:0050660">
    <property type="term" value="F:flavin adenine dinucleotide binding"/>
    <property type="evidence" value="ECO:0007669"/>
    <property type="project" value="InterPro"/>
</dbReference>
<dbReference type="Proteomes" id="UP000218244">
    <property type="component" value="Chromosome"/>
</dbReference>
<dbReference type="KEGG" id="csur:N24_0154"/>
<gene>
    <name evidence="7" type="ORF">N24_0154</name>
</gene>
<evidence type="ECO:0000259" key="6">
    <source>
        <dbReference type="PROSITE" id="PS00624"/>
    </source>
</evidence>
<feature type="domain" description="Glucose-methanol-choline oxidoreductase N-terminal" evidence="6">
    <location>
        <begin position="249"/>
        <end position="263"/>
    </location>
</feature>
<dbReference type="EMBL" id="AP017369">
    <property type="protein sequence ID" value="BAU94416.1"/>
    <property type="molecule type" value="Genomic_DNA"/>
</dbReference>
<dbReference type="Gene3D" id="3.50.50.60">
    <property type="entry name" value="FAD/NAD(P)-binding domain"/>
    <property type="match status" value="1"/>
</dbReference>
<dbReference type="PROSITE" id="PS00624">
    <property type="entry name" value="GMC_OXRED_2"/>
    <property type="match status" value="1"/>
</dbReference>
<accession>A0A160PMB4</accession>
<keyword evidence="3" id="KW-0285">Flavoprotein</keyword>
<dbReference type="AlphaFoldDB" id="A0A160PMB4"/>
<reference evidence="7 8" key="1">
    <citation type="submission" date="2016-02" db="EMBL/GenBank/DDBJ databases">
        <title>Corynebacterium glutamicum N24 whole genome sequencing project.</title>
        <authorList>
            <person name="Matsutani M."/>
            <person name="Nangtapong N."/>
            <person name="Yakushi T."/>
            <person name="Matsushita K."/>
        </authorList>
    </citation>
    <scope>NUCLEOTIDE SEQUENCE [LARGE SCALE GENOMIC DNA]</scope>
    <source>
        <strain evidence="7 8">N24</strain>
    </source>
</reference>
<dbReference type="PANTHER" id="PTHR11552:SF147">
    <property type="entry name" value="CHOLINE DEHYDROGENASE, MITOCHONDRIAL"/>
    <property type="match status" value="1"/>
</dbReference>
<organism evidence="7 8">
    <name type="scientific">Corynebacterium suranareeae</name>
    <dbReference type="NCBI Taxonomy" id="2506452"/>
    <lineage>
        <taxon>Bacteria</taxon>
        <taxon>Bacillati</taxon>
        <taxon>Actinomycetota</taxon>
        <taxon>Actinomycetes</taxon>
        <taxon>Mycobacteriales</taxon>
        <taxon>Corynebacteriaceae</taxon>
        <taxon>Corynebacterium</taxon>
    </lineage>
</organism>
<dbReference type="InterPro" id="IPR036188">
    <property type="entry name" value="FAD/NAD-bd_sf"/>
</dbReference>
<evidence type="ECO:0000256" key="1">
    <source>
        <dbReference type="ARBA" id="ARBA00001974"/>
    </source>
</evidence>
<keyword evidence="8" id="KW-1185">Reference proteome</keyword>
<evidence type="ECO:0000256" key="4">
    <source>
        <dbReference type="ARBA" id="ARBA00022827"/>
    </source>
</evidence>
<evidence type="ECO:0000256" key="3">
    <source>
        <dbReference type="ARBA" id="ARBA00022630"/>
    </source>
</evidence>
<dbReference type="Pfam" id="PF05199">
    <property type="entry name" value="GMC_oxred_C"/>
    <property type="match status" value="1"/>
</dbReference>
<dbReference type="InterPro" id="IPR007867">
    <property type="entry name" value="GMC_OxRtase_C"/>
</dbReference>
<dbReference type="SUPFAM" id="SSF54373">
    <property type="entry name" value="FAD-linked reductases, C-terminal domain"/>
    <property type="match status" value="1"/>
</dbReference>
<feature type="binding site" evidence="5">
    <location>
        <position position="80"/>
    </location>
    <ligand>
        <name>FAD</name>
        <dbReference type="ChEBI" id="CHEBI:57692"/>
    </ligand>
</feature>
<feature type="binding site" evidence="5">
    <location>
        <position position="214"/>
    </location>
    <ligand>
        <name>FAD</name>
        <dbReference type="ChEBI" id="CHEBI:57692"/>
    </ligand>
</feature>
<comment type="cofactor">
    <cofactor evidence="1 5">
        <name>FAD</name>
        <dbReference type="ChEBI" id="CHEBI:57692"/>
    </cofactor>
</comment>
<keyword evidence="4 5" id="KW-0274">FAD</keyword>
<dbReference type="GO" id="GO:0016614">
    <property type="term" value="F:oxidoreductase activity, acting on CH-OH group of donors"/>
    <property type="evidence" value="ECO:0007669"/>
    <property type="project" value="InterPro"/>
</dbReference>